<gene>
    <name evidence="1" type="primary">492</name>
    <name evidence="1" type="ORF">G_492</name>
</gene>
<evidence type="ECO:0000313" key="2">
    <source>
        <dbReference type="Proteomes" id="UP000009273"/>
    </source>
</evidence>
<proteinExistence type="predicted"/>
<keyword evidence="2" id="KW-1185">Reference proteome</keyword>
<evidence type="ECO:0000313" key="1">
    <source>
        <dbReference type="EMBL" id="AEO93750.1"/>
    </source>
</evidence>
<protein>
    <submittedName>
        <fullName evidence="1">Gp492</fullName>
    </submittedName>
</protein>
<sequence>MKLNIEKLKEIEGCKETLEYIEQFDSFILGIKVANNEKFSNVEVTKRDSGRDMLLYNVSASYDVKENSYFNLFIKEQNGVLVECYINVRSCTDRLINIEQIKSKLLEEYGIIPKIFGNKIGYLFKNDNFLTSALISSNKFVDMLILIYEEMFEGDVMR</sequence>
<dbReference type="EMBL" id="JN638751">
    <property type="protein sequence ID" value="AEO93750.1"/>
    <property type="molecule type" value="Genomic_DNA"/>
</dbReference>
<organism evidence="1 2">
    <name type="scientific">Bacillus phage G</name>
    <dbReference type="NCBI Taxonomy" id="2884420"/>
    <lineage>
        <taxon>Viruses</taxon>
        <taxon>Duplodnaviria</taxon>
        <taxon>Heunggongvirae</taxon>
        <taxon>Uroviricota</taxon>
        <taxon>Caudoviricetes</taxon>
        <taxon>Donellivirus</taxon>
        <taxon>Donellivirus gee</taxon>
    </lineage>
</organism>
<name>G3MAN3_9CAUD</name>
<dbReference type="KEGG" id="vg:18563706"/>
<accession>G3MAN3</accession>
<dbReference type="GeneID" id="18563706"/>
<dbReference type="Proteomes" id="UP000009273">
    <property type="component" value="Segment"/>
</dbReference>
<reference evidence="1 2" key="1">
    <citation type="submission" date="2011-09" db="EMBL/GenBank/DDBJ databases">
        <authorList>
            <person name="Pope W.H."/>
            <person name="Pedulla M.L."/>
            <person name="Ford M.E."/>
            <person name="Peebles C.L."/>
            <person name="Hatfull G.H."/>
            <person name="Hendrix R.W."/>
        </authorList>
    </citation>
    <scope>NUCLEOTIDE SEQUENCE [LARGE SCALE GENOMIC DNA]</scope>
    <source>
        <strain evidence="1">G</strain>
    </source>
</reference>
<dbReference type="RefSeq" id="YP_009015795.1">
    <property type="nucleotide sequence ID" value="NC_023719.1"/>
</dbReference>